<accession>A0ABW7EGD6</accession>
<dbReference type="InterPro" id="IPR001264">
    <property type="entry name" value="Glyco_trans_51"/>
</dbReference>
<feature type="transmembrane region" description="Helical" evidence="1">
    <location>
        <begin position="20"/>
        <end position="39"/>
    </location>
</feature>
<gene>
    <name evidence="3" type="ORF">ACG02S_01230</name>
</gene>
<dbReference type="Gene3D" id="1.10.3810.10">
    <property type="entry name" value="Biosynthetic peptidoglycan transglycosylase-like"/>
    <property type="match status" value="1"/>
</dbReference>
<comment type="caution">
    <text evidence="3">The sequence shown here is derived from an EMBL/GenBank/DDBJ whole genome shotgun (WGS) entry which is preliminary data.</text>
</comment>
<keyword evidence="4" id="KW-1185">Reference proteome</keyword>
<keyword evidence="1" id="KW-0812">Transmembrane</keyword>
<evidence type="ECO:0000313" key="4">
    <source>
        <dbReference type="Proteomes" id="UP001606300"/>
    </source>
</evidence>
<dbReference type="SUPFAM" id="SSF53955">
    <property type="entry name" value="Lysozyme-like"/>
    <property type="match status" value="1"/>
</dbReference>
<proteinExistence type="predicted"/>
<keyword evidence="1" id="KW-0472">Membrane</keyword>
<name>A0ABW7EGD6_9BURK</name>
<organism evidence="3 4">
    <name type="scientific">Pelomonas dachongensis</name>
    <dbReference type="NCBI Taxonomy" id="3299029"/>
    <lineage>
        <taxon>Bacteria</taxon>
        <taxon>Pseudomonadati</taxon>
        <taxon>Pseudomonadota</taxon>
        <taxon>Betaproteobacteria</taxon>
        <taxon>Burkholderiales</taxon>
        <taxon>Sphaerotilaceae</taxon>
        <taxon>Roseateles</taxon>
    </lineage>
</organism>
<dbReference type="Proteomes" id="UP001606300">
    <property type="component" value="Unassembled WGS sequence"/>
</dbReference>
<dbReference type="InterPro" id="IPR023346">
    <property type="entry name" value="Lysozyme-like_dom_sf"/>
</dbReference>
<dbReference type="EMBL" id="JBIGHY010000001">
    <property type="protein sequence ID" value="MFG6412514.1"/>
    <property type="molecule type" value="Genomic_DNA"/>
</dbReference>
<dbReference type="Pfam" id="PF00912">
    <property type="entry name" value="Transgly"/>
    <property type="match status" value="1"/>
</dbReference>
<evidence type="ECO:0000256" key="1">
    <source>
        <dbReference type="SAM" id="Phobius"/>
    </source>
</evidence>
<evidence type="ECO:0000313" key="3">
    <source>
        <dbReference type="EMBL" id="MFG6412514.1"/>
    </source>
</evidence>
<evidence type="ECO:0000259" key="2">
    <source>
        <dbReference type="Pfam" id="PF00912"/>
    </source>
</evidence>
<protein>
    <submittedName>
        <fullName evidence="3">Transglycosylase domain-containing protein</fullName>
    </submittedName>
</protein>
<reference evidence="3 4" key="1">
    <citation type="submission" date="2024-09" db="EMBL/GenBank/DDBJ databases">
        <title>Novel species of the genus Pelomonas and Roseateles isolated from streams.</title>
        <authorList>
            <person name="Lu H."/>
        </authorList>
    </citation>
    <scope>NUCLEOTIDE SEQUENCE [LARGE SCALE GENOMIC DNA]</scope>
    <source>
        <strain evidence="3 4">DC23W</strain>
    </source>
</reference>
<sequence>MTLHRADAVRRLMRWARCSVANLLLGVALAVLVFDIFTVRPCVARIEQVIATAHPDERNPSAALQEMIHRAHGDRLEGLVARDAVLSSMRGGERMQTLPRVLTEAGVAMLLPWHLSEAQLETAYLASSFMGTGVRGFAAASARHLGTHLALVDLRQAAHLMAIAHAPSFSLQNPQRLGQRVLWLLSRPSSTGQP</sequence>
<keyword evidence="1" id="KW-1133">Transmembrane helix</keyword>
<feature type="domain" description="Glycosyl transferase family 51" evidence="2">
    <location>
        <begin position="94"/>
        <end position="187"/>
    </location>
</feature>
<dbReference type="InterPro" id="IPR036950">
    <property type="entry name" value="PBP_transglycosylase"/>
</dbReference>
<dbReference type="RefSeq" id="WP_394469291.1">
    <property type="nucleotide sequence ID" value="NZ_JBIGHY010000001.1"/>
</dbReference>